<gene>
    <name evidence="1" type="ORF">J40TS1_35530</name>
</gene>
<evidence type="ECO:0000313" key="1">
    <source>
        <dbReference type="EMBL" id="GIP17911.1"/>
    </source>
</evidence>
<protein>
    <submittedName>
        <fullName evidence="1">Uncharacterized protein</fullName>
    </submittedName>
</protein>
<dbReference type="EMBL" id="BOSE01000007">
    <property type="protein sequence ID" value="GIP17911.1"/>
    <property type="molecule type" value="Genomic_DNA"/>
</dbReference>
<sequence>MTNVMSSSKRKQEAWALVESEERSVGTYYVNTAAFASVQDSPPTKLQRKTASSKSSFLNYLSNKRSKSWAFRTKKLGR</sequence>
<evidence type="ECO:0000313" key="2">
    <source>
        <dbReference type="Proteomes" id="UP000683139"/>
    </source>
</evidence>
<dbReference type="AlphaFoldDB" id="A0A919YT27"/>
<accession>A0A919YT27</accession>
<dbReference type="Proteomes" id="UP000683139">
    <property type="component" value="Unassembled WGS sequence"/>
</dbReference>
<comment type="caution">
    <text evidence="1">The sequence shown here is derived from an EMBL/GenBank/DDBJ whole genome shotgun (WGS) entry which is preliminary data.</text>
</comment>
<reference evidence="1" key="1">
    <citation type="submission" date="2021-03" db="EMBL/GenBank/DDBJ databases">
        <title>Antimicrobial resistance genes in bacteria isolated from Japanese honey, and their potential for conferring macrolide and lincosamide resistance in the American foulbrood pathogen Paenibacillus larvae.</title>
        <authorList>
            <person name="Okamoto M."/>
            <person name="Kumagai M."/>
            <person name="Kanamori H."/>
            <person name="Takamatsu D."/>
        </authorList>
    </citation>
    <scope>NUCLEOTIDE SEQUENCE</scope>
    <source>
        <strain evidence="1">J40TS1</strain>
    </source>
</reference>
<proteinExistence type="predicted"/>
<organism evidence="1 2">
    <name type="scientific">Paenibacillus montaniterrae</name>
    <dbReference type="NCBI Taxonomy" id="429341"/>
    <lineage>
        <taxon>Bacteria</taxon>
        <taxon>Bacillati</taxon>
        <taxon>Bacillota</taxon>
        <taxon>Bacilli</taxon>
        <taxon>Bacillales</taxon>
        <taxon>Paenibacillaceae</taxon>
        <taxon>Paenibacillus</taxon>
    </lineage>
</organism>
<name>A0A919YT27_9BACL</name>
<keyword evidence="2" id="KW-1185">Reference proteome</keyword>